<dbReference type="Gene3D" id="3.30.9.10">
    <property type="entry name" value="D-Amino Acid Oxidase, subunit A, domain 2"/>
    <property type="match status" value="1"/>
</dbReference>
<dbReference type="AlphaFoldDB" id="A0A1G7AYH2"/>
<keyword evidence="2" id="KW-0285">Flavoprotein</keyword>
<dbReference type="InterPro" id="IPR006076">
    <property type="entry name" value="FAD-dep_OxRdtase"/>
</dbReference>
<keyword evidence="4" id="KW-0560">Oxidoreductase</keyword>
<keyword evidence="3" id="KW-0274">FAD</keyword>
<reference evidence="7 8" key="1">
    <citation type="submission" date="2016-10" db="EMBL/GenBank/DDBJ databases">
        <authorList>
            <person name="de Groot N.N."/>
        </authorList>
    </citation>
    <scope>NUCLEOTIDE SEQUENCE [LARGE SCALE GENOMIC DNA]</scope>
    <source>
        <strain evidence="7 8">CGMCC 1.9109</strain>
    </source>
</reference>
<evidence type="ECO:0000259" key="6">
    <source>
        <dbReference type="Pfam" id="PF01266"/>
    </source>
</evidence>
<dbReference type="GO" id="GO:0047545">
    <property type="term" value="F:(S)-2-hydroxyglutarate dehydrogenase activity"/>
    <property type="evidence" value="ECO:0007669"/>
    <property type="project" value="TreeGrafter"/>
</dbReference>
<sequence>MIGLSLAVKLASAGIEVVVLEQAARAGTGISARNSGVIHAGIYYPEGSLKSRLCAKGNALLYAFCREYAVPFRRIGKWVVATRSEETPALRAIEAHAKKAGVTSLSFHDGAAVRAAEPAVQAVAGLWSPTTGILDVAAYISALEARFSDLGGVLVSHTAVTAVGQAGAGDLWVEAGGMRLGATIVVNAAGLGAQAVARATEGLASRFIPELHLSKGSYFSYRGRSPFRHLIYPVPEPGGLGVHATIDLAGDLRFGPDVEAVSEPDYRVDQSKSEIFAEQILRYYPGLDRQRLSPDFAGVRPRLAPSNDLSDFAVSGPTAHGVDGLYNLFGCDSPGLTSSLALAEWLASAMILPK</sequence>
<evidence type="ECO:0000313" key="7">
    <source>
        <dbReference type="EMBL" id="SDE19055.1"/>
    </source>
</evidence>
<gene>
    <name evidence="7" type="ORF">SAMN04488071_2245</name>
</gene>
<name>A0A1G7AYH2_9PROT</name>
<evidence type="ECO:0000256" key="2">
    <source>
        <dbReference type="ARBA" id="ARBA00022630"/>
    </source>
</evidence>
<evidence type="ECO:0000256" key="1">
    <source>
        <dbReference type="ARBA" id="ARBA00001974"/>
    </source>
</evidence>
<dbReference type="PANTHER" id="PTHR43104:SF4">
    <property type="entry name" value="L-2-HYDROXYGLUTARATE DEHYDROGENASE, MITOCHONDRIAL"/>
    <property type="match status" value="1"/>
</dbReference>
<keyword evidence="8" id="KW-1185">Reference proteome</keyword>
<organism evidence="7 8">
    <name type="scientific">Kordiimonas lacus</name>
    <dbReference type="NCBI Taxonomy" id="637679"/>
    <lineage>
        <taxon>Bacteria</taxon>
        <taxon>Pseudomonadati</taxon>
        <taxon>Pseudomonadota</taxon>
        <taxon>Alphaproteobacteria</taxon>
        <taxon>Kordiimonadales</taxon>
        <taxon>Kordiimonadaceae</taxon>
        <taxon>Kordiimonas</taxon>
    </lineage>
</organism>
<dbReference type="Pfam" id="PF01266">
    <property type="entry name" value="DAO"/>
    <property type="match status" value="1"/>
</dbReference>
<dbReference type="Proteomes" id="UP000183685">
    <property type="component" value="Unassembled WGS sequence"/>
</dbReference>
<evidence type="ECO:0000313" key="8">
    <source>
        <dbReference type="Proteomes" id="UP000183685"/>
    </source>
</evidence>
<comment type="cofactor">
    <cofactor evidence="1">
        <name>FAD</name>
        <dbReference type="ChEBI" id="CHEBI:57692"/>
    </cofactor>
</comment>
<dbReference type="InterPro" id="IPR036188">
    <property type="entry name" value="FAD/NAD-bd_sf"/>
</dbReference>
<proteinExistence type="inferred from homology"/>
<evidence type="ECO:0000256" key="3">
    <source>
        <dbReference type="ARBA" id="ARBA00022827"/>
    </source>
</evidence>
<dbReference type="EMBL" id="FNAK01000005">
    <property type="protein sequence ID" value="SDE19055.1"/>
    <property type="molecule type" value="Genomic_DNA"/>
</dbReference>
<protein>
    <submittedName>
        <fullName evidence="7">L-2-hydroxyglutarate oxidase LhgO</fullName>
    </submittedName>
</protein>
<dbReference type="Gene3D" id="3.50.50.60">
    <property type="entry name" value="FAD/NAD(P)-binding domain"/>
    <property type="match status" value="1"/>
</dbReference>
<accession>A0A1G7AYH2</accession>
<feature type="domain" description="FAD dependent oxidoreductase" evidence="6">
    <location>
        <begin position="1"/>
        <end position="348"/>
    </location>
</feature>
<comment type="similarity">
    <text evidence="5">Belongs to the L2HGDH family.</text>
</comment>
<evidence type="ECO:0000256" key="5">
    <source>
        <dbReference type="ARBA" id="ARBA00037941"/>
    </source>
</evidence>
<evidence type="ECO:0000256" key="4">
    <source>
        <dbReference type="ARBA" id="ARBA00023002"/>
    </source>
</evidence>
<dbReference type="PANTHER" id="PTHR43104">
    <property type="entry name" value="L-2-HYDROXYGLUTARATE DEHYDROGENASE, MITOCHONDRIAL"/>
    <property type="match status" value="1"/>
</dbReference>
<dbReference type="STRING" id="637679.GCA_001550055_03410"/>
<dbReference type="SUPFAM" id="SSF51905">
    <property type="entry name" value="FAD/NAD(P)-binding domain"/>
    <property type="match status" value="1"/>
</dbReference>